<comment type="similarity">
    <text evidence="5">Belongs to the 2H phosphoesterase superfamily. USB1 family.</text>
</comment>
<accession>R8BG91</accession>
<feature type="compositionally biased region" description="Low complexity" evidence="6">
    <location>
        <begin position="7"/>
        <end position="21"/>
    </location>
</feature>
<comment type="function">
    <text evidence="5">Phosphodiesterase responsible for the U6 snRNA 3' end processing. Acts as an exoribonuclease (RNase) responsible for trimming the poly(U) tract of the last nucleotides in the pre-U6 snRNA molecule, leading to the formation of mature U6 snRNA.</text>
</comment>
<dbReference type="Proteomes" id="UP000014074">
    <property type="component" value="Unassembled WGS sequence"/>
</dbReference>
<evidence type="ECO:0000256" key="1">
    <source>
        <dbReference type="ARBA" id="ARBA00022722"/>
    </source>
</evidence>
<keyword evidence="2 5" id="KW-0378">Hydrolase</keyword>
<dbReference type="OrthoDB" id="49151at2759"/>
<evidence type="ECO:0000256" key="4">
    <source>
        <dbReference type="ARBA" id="ARBA00023242"/>
    </source>
</evidence>
<gene>
    <name evidence="5" type="primary">USB1</name>
    <name evidence="7" type="ORF">UCRPA7_6145</name>
</gene>
<dbReference type="eggNOG" id="KOG3102">
    <property type="taxonomic scope" value="Eukaryota"/>
</dbReference>
<sequence>MGLVDYSSSDSEAEPPAEAPAAEPPSRKRRTTGRTTTAPDAAVPGPDTASSALPPLPSAFHDLYASTVRPSPVDDPSLHQGRRRQIPHVAGNWPSHIYVEWHPPAGAHALLHGLLSALGAELRSPSAESSSPIELSTFLTSDLGAPLPLHVSLSRPFVLRTDEKDAFLEQLGEAVRGSGVAPFELRAPALAWHRSPDSNRSFLVLRVRSSSSSGNRGGSRPDGQAPGPHNRELATLLERCNKLVASYGQPTLYQQKPGAEGGDGSGSATDAFHISIAWSFAEPTAELRDRTAAVFARDEFRDAIPEIPVSVNEIKVKIGNVVTNVTLKGYSKGGDKSGQRKSLFGV</sequence>
<organism evidence="7 8">
    <name type="scientific">Phaeoacremonium minimum (strain UCR-PA7)</name>
    <name type="common">Esca disease fungus</name>
    <name type="synonym">Togninia minima</name>
    <dbReference type="NCBI Taxonomy" id="1286976"/>
    <lineage>
        <taxon>Eukaryota</taxon>
        <taxon>Fungi</taxon>
        <taxon>Dikarya</taxon>
        <taxon>Ascomycota</taxon>
        <taxon>Pezizomycotina</taxon>
        <taxon>Sordariomycetes</taxon>
        <taxon>Sordariomycetidae</taxon>
        <taxon>Togniniales</taxon>
        <taxon>Togniniaceae</taxon>
        <taxon>Phaeoacremonium</taxon>
    </lineage>
</organism>
<dbReference type="RefSeq" id="XP_007916876.1">
    <property type="nucleotide sequence ID" value="XM_007918685.1"/>
</dbReference>
<feature type="region of interest" description="Disordered" evidence="6">
    <location>
        <begin position="1"/>
        <end position="56"/>
    </location>
</feature>
<dbReference type="GO" id="GO:1990838">
    <property type="term" value="F:poly(U)-specific exoribonuclease activity, producing 3' uridine cyclic phosphate ends"/>
    <property type="evidence" value="ECO:0007669"/>
    <property type="project" value="UniProtKB-UniRule"/>
</dbReference>
<dbReference type="GO" id="GO:0005634">
    <property type="term" value="C:nucleus"/>
    <property type="evidence" value="ECO:0007669"/>
    <property type="project" value="UniProtKB-SubCell"/>
</dbReference>
<dbReference type="GeneID" id="19326771"/>
<protein>
    <recommendedName>
        <fullName evidence="5">U6 snRNA phosphodiesterase</fullName>
        <ecNumber evidence="5">3.1.4.-</ecNumber>
    </recommendedName>
</protein>
<feature type="region of interest" description="Disordered" evidence="6">
    <location>
        <begin position="209"/>
        <end position="230"/>
    </location>
</feature>
<dbReference type="EC" id="3.1.4.-" evidence="5"/>
<keyword evidence="8" id="KW-1185">Reference proteome</keyword>
<evidence type="ECO:0000256" key="3">
    <source>
        <dbReference type="ARBA" id="ARBA00023239"/>
    </source>
</evidence>
<evidence type="ECO:0000313" key="8">
    <source>
        <dbReference type="Proteomes" id="UP000014074"/>
    </source>
</evidence>
<keyword evidence="3" id="KW-0456">Lyase</keyword>
<keyword evidence="4 5" id="KW-0539">Nucleus</keyword>
<dbReference type="Pfam" id="PF09749">
    <property type="entry name" value="HVSL"/>
    <property type="match status" value="1"/>
</dbReference>
<keyword evidence="1 5" id="KW-0540">Nuclease</keyword>
<evidence type="ECO:0000313" key="7">
    <source>
        <dbReference type="EMBL" id="EON98320.1"/>
    </source>
</evidence>
<feature type="active site" description="Proton donor/acceptor" evidence="5">
    <location>
        <position position="273"/>
    </location>
</feature>
<comment type="subcellular location">
    <subcellularLocation>
        <location evidence="5">Nucleus</location>
    </subcellularLocation>
</comment>
<dbReference type="HOGENOM" id="CLU_050234_1_0_1"/>
<feature type="active site" description="Proton donor/acceptor" evidence="5">
    <location>
        <position position="150"/>
    </location>
</feature>
<evidence type="ECO:0000256" key="5">
    <source>
        <dbReference type="HAMAP-Rule" id="MF_03040"/>
    </source>
</evidence>
<dbReference type="KEGG" id="tmn:UCRPA7_6145"/>
<dbReference type="HAMAP" id="MF_03040">
    <property type="entry name" value="USB1"/>
    <property type="match status" value="1"/>
</dbReference>
<proteinExistence type="inferred from homology"/>
<dbReference type="InterPro" id="IPR027521">
    <property type="entry name" value="Usb1"/>
</dbReference>
<dbReference type="AlphaFoldDB" id="R8BG91"/>
<evidence type="ECO:0000256" key="2">
    <source>
        <dbReference type="ARBA" id="ARBA00022801"/>
    </source>
</evidence>
<dbReference type="PANTHER" id="PTHR13522">
    <property type="entry name" value="U6 SNRNA PHOSPHODIESTERASE 1"/>
    <property type="match status" value="1"/>
</dbReference>
<dbReference type="EMBL" id="KB933222">
    <property type="protein sequence ID" value="EON98320.1"/>
    <property type="molecule type" value="Genomic_DNA"/>
</dbReference>
<reference evidence="8" key="1">
    <citation type="journal article" date="2013" name="Genome Announc.">
        <title>Draft genome sequence of the ascomycete Phaeoacremonium aleophilum strain UCR-PA7, a causal agent of the esca disease complex in grapevines.</title>
        <authorList>
            <person name="Blanco-Ulate B."/>
            <person name="Rolshausen P."/>
            <person name="Cantu D."/>
        </authorList>
    </citation>
    <scope>NUCLEOTIDE SEQUENCE [LARGE SCALE GENOMIC DNA]</scope>
    <source>
        <strain evidence="8">UCR-PA7</strain>
    </source>
</reference>
<name>R8BG91_PHAM7</name>
<dbReference type="Gene3D" id="3.90.1140.10">
    <property type="entry name" value="Cyclic phosphodiesterase"/>
    <property type="match status" value="1"/>
</dbReference>
<dbReference type="PANTHER" id="PTHR13522:SF3">
    <property type="entry name" value="U6 SNRNA PHOSPHODIESTERASE 1"/>
    <property type="match status" value="1"/>
</dbReference>
<dbReference type="GO" id="GO:0034477">
    <property type="term" value="P:U6 snRNA 3'-end processing"/>
    <property type="evidence" value="ECO:0007669"/>
    <property type="project" value="UniProtKB-UniRule"/>
</dbReference>
<evidence type="ECO:0000256" key="6">
    <source>
        <dbReference type="SAM" id="MobiDB-lite"/>
    </source>
</evidence>
<dbReference type="GO" id="GO:0016829">
    <property type="term" value="F:lyase activity"/>
    <property type="evidence" value="ECO:0007669"/>
    <property type="project" value="UniProtKB-KW"/>
</dbReference>